<evidence type="ECO:0000256" key="1">
    <source>
        <dbReference type="ARBA" id="ARBA00006484"/>
    </source>
</evidence>
<proteinExistence type="inferred from homology"/>
<dbReference type="PRINTS" id="PR00081">
    <property type="entry name" value="GDHRDH"/>
</dbReference>
<dbReference type="RefSeq" id="WP_367919376.1">
    <property type="nucleotide sequence ID" value="NZ_BAABAC010000022.1"/>
</dbReference>
<dbReference type="Gene3D" id="3.40.50.720">
    <property type="entry name" value="NAD(P)-binding Rossmann-like Domain"/>
    <property type="match status" value="1"/>
</dbReference>
<dbReference type="EMBL" id="JBHTLX010000012">
    <property type="protein sequence ID" value="MFD1248127.1"/>
    <property type="molecule type" value="Genomic_DNA"/>
</dbReference>
<dbReference type="PROSITE" id="PS00061">
    <property type="entry name" value="ADH_SHORT"/>
    <property type="match status" value="1"/>
</dbReference>
<evidence type="ECO:0000256" key="3">
    <source>
        <dbReference type="RuleBase" id="RU000363"/>
    </source>
</evidence>
<protein>
    <submittedName>
        <fullName evidence="4">SDR family NAD(P)-dependent oxidoreductase</fullName>
        <ecNumber evidence="4">1.1.1.-</ecNumber>
    </submittedName>
</protein>
<name>A0ABW3VYT2_9ACTN</name>
<dbReference type="Proteomes" id="UP001597229">
    <property type="component" value="Unassembled WGS sequence"/>
</dbReference>
<reference evidence="5" key="1">
    <citation type="journal article" date="2019" name="Int. J. Syst. Evol. Microbiol.">
        <title>The Global Catalogue of Microorganisms (GCM) 10K type strain sequencing project: providing services to taxonomists for standard genome sequencing and annotation.</title>
        <authorList>
            <consortium name="The Broad Institute Genomics Platform"/>
            <consortium name="The Broad Institute Genome Sequencing Center for Infectious Disease"/>
            <person name="Wu L."/>
            <person name="Ma J."/>
        </authorList>
    </citation>
    <scope>NUCLEOTIDE SEQUENCE [LARGE SCALE GENOMIC DNA]</scope>
    <source>
        <strain evidence="5">CCUG 52478</strain>
    </source>
</reference>
<dbReference type="Pfam" id="PF00106">
    <property type="entry name" value="adh_short"/>
    <property type="match status" value="1"/>
</dbReference>
<evidence type="ECO:0000313" key="5">
    <source>
        <dbReference type="Proteomes" id="UP001597229"/>
    </source>
</evidence>
<comment type="similarity">
    <text evidence="1 3">Belongs to the short-chain dehydrogenases/reductases (SDR) family.</text>
</comment>
<evidence type="ECO:0000313" key="4">
    <source>
        <dbReference type="EMBL" id="MFD1248127.1"/>
    </source>
</evidence>
<dbReference type="GO" id="GO:0016491">
    <property type="term" value="F:oxidoreductase activity"/>
    <property type="evidence" value="ECO:0007669"/>
    <property type="project" value="UniProtKB-KW"/>
</dbReference>
<dbReference type="InterPro" id="IPR002347">
    <property type="entry name" value="SDR_fam"/>
</dbReference>
<dbReference type="CDD" id="cd05233">
    <property type="entry name" value="SDR_c"/>
    <property type="match status" value="1"/>
</dbReference>
<dbReference type="InterPro" id="IPR020904">
    <property type="entry name" value="Sc_DH/Rdtase_CS"/>
</dbReference>
<dbReference type="PANTHER" id="PTHR42760:SF133">
    <property type="entry name" value="3-OXOACYL-[ACYL-CARRIER-PROTEIN] REDUCTASE"/>
    <property type="match status" value="1"/>
</dbReference>
<evidence type="ECO:0000256" key="2">
    <source>
        <dbReference type="ARBA" id="ARBA00023002"/>
    </source>
</evidence>
<dbReference type="InterPro" id="IPR036291">
    <property type="entry name" value="NAD(P)-bd_dom_sf"/>
</dbReference>
<dbReference type="PANTHER" id="PTHR42760">
    <property type="entry name" value="SHORT-CHAIN DEHYDROGENASES/REDUCTASES FAMILY MEMBER"/>
    <property type="match status" value="1"/>
</dbReference>
<gene>
    <name evidence="4" type="ORF">ACFQ3F_10040</name>
</gene>
<accession>A0ABW3VYT2</accession>
<dbReference type="EC" id="1.1.1.-" evidence="4"/>
<organism evidence="4 5">
    <name type="scientific">Nocardioides ginsengisoli</name>
    <dbReference type="NCBI Taxonomy" id="363868"/>
    <lineage>
        <taxon>Bacteria</taxon>
        <taxon>Bacillati</taxon>
        <taxon>Actinomycetota</taxon>
        <taxon>Actinomycetes</taxon>
        <taxon>Propionibacteriales</taxon>
        <taxon>Nocardioidaceae</taxon>
        <taxon>Nocardioides</taxon>
    </lineage>
</organism>
<dbReference type="SUPFAM" id="SSF51735">
    <property type="entry name" value="NAD(P)-binding Rossmann-fold domains"/>
    <property type="match status" value="1"/>
</dbReference>
<dbReference type="PRINTS" id="PR00080">
    <property type="entry name" value="SDRFAMILY"/>
</dbReference>
<comment type="caution">
    <text evidence="4">The sequence shown here is derived from an EMBL/GenBank/DDBJ whole genome shotgun (WGS) entry which is preliminary data.</text>
</comment>
<keyword evidence="2 4" id="KW-0560">Oxidoreductase</keyword>
<keyword evidence="5" id="KW-1185">Reference proteome</keyword>
<sequence>MSAAAPVAVVTGAASGIGAAVCRALEATGWTVVGVDMRRPDHLAHSFVCDVSDPHAVKAAFARIEAEIGAVGALVTAAGHYEFAPIGEITEDQWSRMMRVHIGGLLNPLRAVLPGMIERQDGAVVAISSELGIGGTESEAHYSAAKGAILGLVRSLGSEVAGHNVRVNAVAPGPTDTPLLPAAQRTPEYLASLPARALGQPEDIAQAVQFLVDEGGFCFGEVMSPNMGAVI</sequence>